<reference evidence="1 2" key="1">
    <citation type="journal article" date="2019" name="Genome Biol. Evol.">
        <title>Insights into the evolution of the New World diploid cottons (Gossypium, subgenus Houzingenia) based on genome sequencing.</title>
        <authorList>
            <person name="Grover C.E."/>
            <person name="Arick M.A. 2nd"/>
            <person name="Thrash A."/>
            <person name="Conover J.L."/>
            <person name="Sanders W.S."/>
            <person name="Peterson D.G."/>
            <person name="Frelichowski J.E."/>
            <person name="Scheffler J.A."/>
            <person name="Scheffler B.E."/>
            <person name="Wendel J.F."/>
        </authorList>
    </citation>
    <scope>NUCLEOTIDE SEQUENCE [LARGE SCALE GENOMIC DNA]</scope>
    <source>
        <strain evidence="1">185</strain>
        <tissue evidence="1">Leaf</tissue>
    </source>
</reference>
<dbReference type="Proteomes" id="UP000593577">
    <property type="component" value="Unassembled WGS sequence"/>
</dbReference>
<name>A0A7J8XTH4_GOSAI</name>
<keyword evidence="2" id="KW-1185">Reference proteome</keyword>
<evidence type="ECO:0000313" key="2">
    <source>
        <dbReference type="Proteomes" id="UP000593577"/>
    </source>
</evidence>
<protein>
    <submittedName>
        <fullName evidence="1">Uncharacterized protein</fullName>
    </submittedName>
</protein>
<organism evidence="1 2">
    <name type="scientific">Gossypium aridum</name>
    <name type="common">American cotton</name>
    <name type="synonym">Erioxylum aridum</name>
    <dbReference type="NCBI Taxonomy" id="34290"/>
    <lineage>
        <taxon>Eukaryota</taxon>
        <taxon>Viridiplantae</taxon>
        <taxon>Streptophyta</taxon>
        <taxon>Embryophyta</taxon>
        <taxon>Tracheophyta</taxon>
        <taxon>Spermatophyta</taxon>
        <taxon>Magnoliopsida</taxon>
        <taxon>eudicotyledons</taxon>
        <taxon>Gunneridae</taxon>
        <taxon>Pentapetalae</taxon>
        <taxon>rosids</taxon>
        <taxon>malvids</taxon>
        <taxon>Malvales</taxon>
        <taxon>Malvaceae</taxon>
        <taxon>Malvoideae</taxon>
        <taxon>Gossypium</taxon>
    </lineage>
</organism>
<evidence type="ECO:0000313" key="1">
    <source>
        <dbReference type="EMBL" id="MBA0690608.1"/>
    </source>
</evidence>
<proteinExistence type="predicted"/>
<dbReference type="AlphaFoldDB" id="A0A7J8XTH4"/>
<accession>A0A7J8XTH4</accession>
<dbReference type="EMBL" id="JABFAA010000009">
    <property type="protein sequence ID" value="MBA0690608.1"/>
    <property type="molecule type" value="Genomic_DNA"/>
</dbReference>
<sequence length="47" mass="4924">MSRCSINKACSCCYSKVRCRGCKRCTSALQGKTGCSSEGQKGEAAKG</sequence>
<gene>
    <name evidence="1" type="ORF">Goari_008273</name>
</gene>
<comment type="caution">
    <text evidence="1">The sequence shown here is derived from an EMBL/GenBank/DDBJ whole genome shotgun (WGS) entry which is preliminary data.</text>
</comment>